<organism evidence="1">
    <name type="scientific">marine sediment metagenome</name>
    <dbReference type="NCBI Taxonomy" id="412755"/>
    <lineage>
        <taxon>unclassified sequences</taxon>
        <taxon>metagenomes</taxon>
        <taxon>ecological metagenomes</taxon>
    </lineage>
</organism>
<dbReference type="AlphaFoldDB" id="A0A0F9GG18"/>
<dbReference type="EMBL" id="LAZR01018111">
    <property type="protein sequence ID" value="KKL97673.1"/>
    <property type="molecule type" value="Genomic_DNA"/>
</dbReference>
<comment type="caution">
    <text evidence="1">The sequence shown here is derived from an EMBL/GenBank/DDBJ whole genome shotgun (WGS) entry which is preliminary data.</text>
</comment>
<protein>
    <submittedName>
        <fullName evidence="1">Uncharacterized protein</fullName>
    </submittedName>
</protein>
<sequence length="253" mass="27277">MGIFDDILGAVTGTWKKGEALEEKIRAEVPALASIERILNPARAVIEAREDRKAAKKAGEEGDSDDVLRVLLQQQVEDFQAQGRSVKTIEDLLAWDEARANLAEFGRQLPILQEQINLLEDLPEFTEDMTAEEYLSKASGVLSQLAIEGEESAALSPEDQAFADLQAQSMELDVSLKEQELTSVKMANQQAGMMALLNMLPSKARTSTIATIMETPTLREQLFPGLFGGGGAAPGGTAQGDVFDILTQLGGGD</sequence>
<gene>
    <name evidence="1" type="ORF">LCGC14_1832120</name>
</gene>
<reference evidence="1" key="1">
    <citation type="journal article" date="2015" name="Nature">
        <title>Complex archaea that bridge the gap between prokaryotes and eukaryotes.</title>
        <authorList>
            <person name="Spang A."/>
            <person name="Saw J.H."/>
            <person name="Jorgensen S.L."/>
            <person name="Zaremba-Niedzwiedzka K."/>
            <person name="Martijn J."/>
            <person name="Lind A.E."/>
            <person name="van Eijk R."/>
            <person name="Schleper C."/>
            <person name="Guy L."/>
            <person name="Ettema T.J."/>
        </authorList>
    </citation>
    <scope>NUCLEOTIDE SEQUENCE</scope>
</reference>
<name>A0A0F9GG18_9ZZZZ</name>
<evidence type="ECO:0000313" key="1">
    <source>
        <dbReference type="EMBL" id="KKL97673.1"/>
    </source>
</evidence>
<accession>A0A0F9GG18</accession>
<proteinExistence type="predicted"/>